<dbReference type="Proteomes" id="UP001215712">
    <property type="component" value="Unassembled WGS sequence"/>
</dbReference>
<name>A0AAD6HJ14_9EURO</name>
<organism evidence="1 2">
    <name type="scientific">Penicillium malachiteum</name>
    <dbReference type="NCBI Taxonomy" id="1324776"/>
    <lineage>
        <taxon>Eukaryota</taxon>
        <taxon>Fungi</taxon>
        <taxon>Dikarya</taxon>
        <taxon>Ascomycota</taxon>
        <taxon>Pezizomycotina</taxon>
        <taxon>Eurotiomycetes</taxon>
        <taxon>Eurotiomycetidae</taxon>
        <taxon>Eurotiales</taxon>
        <taxon>Aspergillaceae</taxon>
        <taxon>Penicillium</taxon>
    </lineage>
</organism>
<evidence type="ECO:0008006" key="3">
    <source>
        <dbReference type="Google" id="ProtNLM"/>
    </source>
</evidence>
<dbReference type="AlphaFoldDB" id="A0AAD6HJ14"/>
<evidence type="ECO:0000313" key="2">
    <source>
        <dbReference type="Proteomes" id="UP001215712"/>
    </source>
</evidence>
<dbReference type="EMBL" id="JAQJAN010000010">
    <property type="protein sequence ID" value="KAJ5719714.1"/>
    <property type="molecule type" value="Genomic_DNA"/>
</dbReference>
<protein>
    <recommendedName>
        <fullName evidence="3">NWD NACHT-NTPase N-terminal domain-containing protein</fullName>
    </recommendedName>
</protein>
<comment type="caution">
    <text evidence="1">The sequence shown here is derived from an EMBL/GenBank/DDBJ whole genome shotgun (WGS) entry which is preliminary data.</text>
</comment>
<accession>A0AAD6HJ14</accession>
<reference evidence="1" key="1">
    <citation type="journal article" date="2023" name="IMA Fungus">
        <title>Comparative genomic study of the Penicillium genus elucidates a diverse pangenome and 15 lateral gene transfer events.</title>
        <authorList>
            <person name="Petersen C."/>
            <person name="Sorensen T."/>
            <person name="Nielsen M.R."/>
            <person name="Sondergaard T.E."/>
            <person name="Sorensen J.L."/>
            <person name="Fitzpatrick D.A."/>
            <person name="Frisvad J.C."/>
            <person name="Nielsen K.L."/>
        </authorList>
    </citation>
    <scope>NUCLEOTIDE SEQUENCE</scope>
    <source>
        <strain evidence="1">IBT 17514</strain>
    </source>
</reference>
<reference evidence="1" key="2">
    <citation type="submission" date="2023-01" db="EMBL/GenBank/DDBJ databases">
        <authorList>
            <person name="Petersen C."/>
        </authorList>
    </citation>
    <scope>NUCLEOTIDE SEQUENCE</scope>
    <source>
        <strain evidence="1">IBT 17514</strain>
    </source>
</reference>
<keyword evidence="2" id="KW-1185">Reference proteome</keyword>
<sequence length="83" mass="8881">MFDIGDVETDAGVVDRLRALHGVVETVKTQYEIDQGKSSIKEPVQKIIQAALGFQDLIQAATAFDPTGHANSVWAVVSLGLTV</sequence>
<proteinExistence type="predicted"/>
<evidence type="ECO:0000313" key="1">
    <source>
        <dbReference type="EMBL" id="KAJ5719714.1"/>
    </source>
</evidence>
<gene>
    <name evidence="1" type="ORF">N7493_007292</name>
</gene>